<dbReference type="RefSeq" id="WP_057756135.1">
    <property type="nucleotide sequence ID" value="NZ_JQBP01000006.1"/>
</dbReference>
<evidence type="ECO:0000256" key="8">
    <source>
        <dbReference type="ARBA" id="ARBA00032554"/>
    </source>
</evidence>
<keyword evidence="7 9" id="KW-0067">ATP-binding</keyword>
<dbReference type="GO" id="GO:0005524">
    <property type="term" value="F:ATP binding"/>
    <property type="evidence" value="ECO:0007669"/>
    <property type="project" value="UniProtKB-UniRule"/>
</dbReference>
<dbReference type="InterPro" id="IPR036554">
    <property type="entry name" value="GHMP_kinase_C_sf"/>
</dbReference>
<evidence type="ECO:0000256" key="7">
    <source>
        <dbReference type="ARBA" id="ARBA00022840"/>
    </source>
</evidence>
<dbReference type="GO" id="GO:0019288">
    <property type="term" value="P:isopentenyl diphosphate biosynthetic process, methylerythritol 4-phosphate pathway"/>
    <property type="evidence" value="ECO:0007669"/>
    <property type="project" value="UniProtKB-UniRule"/>
</dbReference>
<feature type="active site" evidence="9">
    <location>
        <position position="10"/>
    </location>
</feature>
<keyword evidence="4 9" id="KW-0808">Transferase</keyword>
<dbReference type="EMBL" id="JQBP01000006">
    <property type="protein sequence ID" value="KRN74755.1"/>
    <property type="molecule type" value="Genomic_DNA"/>
</dbReference>
<dbReference type="PATRIC" id="fig|1616.3.peg.1196"/>
<dbReference type="OrthoDB" id="9809438at2"/>
<evidence type="ECO:0000259" key="10">
    <source>
        <dbReference type="Pfam" id="PF00288"/>
    </source>
</evidence>
<comment type="caution">
    <text evidence="12">The sequence shown here is derived from an EMBL/GenBank/DDBJ whole genome shotgun (WGS) entry which is preliminary data.</text>
</comment>
<name>A0A0R2JBT2_9LACO</name>
<comment type="function">
    <text evidence="9">Catalyzes the phosphorylation of the position 2 hydroxy group of 4-diphosphocytidyl-2C-methyl-D-erythritol.</text>
</comment>
<evidence type="ECO:0000256" key="1">
    <source>
        <dbReference type="ARBA" id="ARBA00009684"/>
    </source>
</evidence>
<feature type="binding site" evidence="9">
    <location>
        <begin position="95"/>
        <end position="105"/>
    </location>
    <ligand>
        <name>ATP</name>
        <dbReference type="ChEBI" id="CHEBI:30616"/>
    </ligand>
</feature>
<comment type="catalytic activity">
    <reaction evidence="9">
        <text>4-CDP-2-C-methyl-D-erythritol + ATP = 4-CDP-2-C-methyl-D-erythritol 2-phosphate + ADP + H(+)</text>
        <dbReference type="Rhea" id="RHEA:18437"/>
        <dbReference type="ChEBI" id="CHEBI:15378"/>
        <dbReference type="ChEBI" id="CHEBI:30616"/>
        <dbReference type="ChEBI" id="CHEBI:57823"/>
        <dbReference type="ChEBI" id="CHEBI:57919"/>
        <dbReference type="ChEBI" id="CHEBI:456216"/>
        <dbReference type="EC" id="2.7.1.148"/>
    </reaction>
</comment>
<feature type="domain" description="GHMP kinase N-terminal" evidence="10">
    <location>
        <begin position="67"/>
        <end position="144"/>
    </location>
</feature>
<reference evidence="12 13" key="1">
    <citation type="journal article" date="2015" name="Genome Announc.">
        <title>Expanding the biotechnology potential of lactobacilli through comparative genomics of 213 strains and associated genera.</title>
        <authorList>
            <person name="Sun Z."/>
            <person name="Harris H.M."/>
            <person name="McCann A."/>
            <person name="Guo C."/>
            <person name="Argimon S."/>
            <person name="Zhang W."/>
            <person name="Yang X."/>
            <person name="Jeffery I.B."/>
            <person name="Cooney J.C."/>
            <person name="Kagawa T.F."/>
            <person name="Liu W."/>
            <person name="Song Y."/>
            <person name="Salvetti E."/>
            <person name="Wrobel A."/>
            <person name="Rasinkangas P."/>
            <person name="Parkhill J."/>
            <person name="Rea M.C."/>
            <person name="O'Sullivan O."/>
            <person name="Ritari J."/>
            <person name="Douillard F.P."/>
            <person name="Paul Ross R."/>
            <person name="Yang R."/>
            <person name="Briner A.E."/>
            <person name="Felis G.E."/>
            <person name="de Vos W.M."/>
            <person name="Barrangou R."/>
            <person name="Klaenhammer T.R."/>
            <person name="Caufield P.W."/>
            <person name="Cui Y."/>
            <person name="Zhang H."/>
            <person name="O'Toole P.W."/>
        </authorList>
    </citation>
    <scope>NUCLEOTIDE SEQUENCE [LARGE SCALE GENOMIC DNA]</scope>
    <source>
        <strain evidence="12 13">DSM 20593</strain>
    </source>
</reference>
<comment type="pathway">
    <text evidence="9">Isoprenoid biosynthesis; isopentenyl diphosphate biosynthesis via DXP pathway; isopentenyl diphosphate from 1-deoxy-D-xylulose 5-phosphate: step 3/6.</text>
</comment>
<protein>
    <recommendedName>
        <fullName evidence="3 9">4-diphosphocytidyl-2-C-methyl-D-erythritol kinase</fullName>
        <shortName evidence="9">CMK</shortName>
        <ecNumber evidence="2 9">2.7.1.148</ecNumber>
    </recommendedName>
    <alternativeName>
        <fullName evidence="8 9">4-(cytidine-5'-diphospho)-2-C-methyl-D-erythritol kinase</fullName>
    </alternativeName>
</protein>
<feature type="active site" evidence="9">
    <location>
        <position position="137"/>
    </location>
</feature>
<evidence type="ECO:0000313" key="12">
    <source>
        <dbReference type="EMBL" id="KRN74755.1"/>
    </source>
</evidence>
<keyword evidence="9" id="KW-0414">Isoprene biosynthesis</keyword>
<evidence type="ECO:0000256" key="3">
    <source>
        <dbReference type="ARBA" id="ARBA00017473"/>
    </source>
</evidence>
<evidence type="ECO:0000256" key="2">
    <source>
        <dbReference type="ARBA" id="ARBA00012052"/>
    </source>
</evidence>
<proteinExistence type="inferred from homology"/>
<dbReference type="GO" id="GO:0050515">
    <property type="term" value="F:4-(cytidine 5'-diphospho)-2-C-methyl-D-erythritol kinase activity"/>
    <property type="evidence" value="ECO:0007669"/>
    <property type="project" value="UniProtKB-UniRule"/>
</dbReference>
<dbReference type="PANTHER" id="PTHR43527:SF2">
    <property type="entry name" value="4-DIPHOSPHOCYTIDYL-2-C-METHYL-D-ERYTHRITOL KINASE, CHLOROPLASTIC"/>
    <property type="match status" value="1"/>
</dbReference>
<dbReference type="InterPro" id="IPR013750">
    <property type="entry name" value="GHMP_kinase_C_dom"/>
</dbReference>
<dbReference type="STRING" id="1616.IV73_GL001163"/>
<dbReference type="PIRSF" id="PIRSF010376">
    <property type="entry name" value="IspE"/>
    <property type="match status" value="1"/>
</dbReference>
<evidence type="ECO:0000256" key="4">
    <source>
        <dbReference type="ARBA" id="ARBA00022679"/>
    </source>
</evidence>
<dbReference type="InterPro" id="IPR014721">
    <property type="entry name" value="Ribsml_uS5_D2-typ_fold_subgr"/>
</dbReference>
<dbReference type="GO" id="GO:0016114">
    <property type="term" value="P:terpenoid biosynthetic process"/>
    <property type="evidence" value="ECO:0007669"/>
    <property type="project" value="UniProtKB-UniRule"/>
</dbReference>
<dbReference type="SUPFAM" id="SSF55060">
    <property type="entry name" value="GHMP Kinase, C-terminal domain"/>
    <property type="match status" value="1"/>
</dbReference>
<keyword evidence="5 9" id="KW-0547">Nucleotide-binding</keyword>
<gene>
    <name evidence="9" type="primary">ispE</name>
    <name evidence="12" type="ORF">IV73_GL001163</name>
</gene>
<accession>A0A0R2JBT2</accession>
<dbReference type="Gene3D" id="3.30.70.890">
    <property type="entry name" value="GHMP kinase, C-terminal domain"/>
    <property type="match status" value="1"/>
</dbReference>
<dbReference type="Pfam" id="PF08544">
    <property type="entry name" value="GHMP_kinases_C"/>
    <property type="match status" value="1"/>
</dbReference>
<dbReference type="InterPro" id="IPR006204">
    <property type="entry name" value="GHMP_kinase_N_dom"/>
</dbReference>
<dbReference type="Gene3D" id="3.30.230.10">
    <property type="match status" value="1"/>
</dbReference>
<dbReference type="Pfam" id="PF00288">
    <property type="entry name" value="GHMP_kinases_N"/>
    <property type="match status" value="1"/>
</dbReference>
<evidence type="ECO:0000256" key="6">
    <source>
        <dbReference type="ARBA" id="ARBA00022777"/>
    </source>
</evidence>
<evidence type="ECO:0000259" key="11">
    <source>
        <dbReference type="Pfam" id="PF08544"/>
    </source>
</evidence>
<evidence type="ECO:0000256" key="9">
    <source>
        <dbReference type="HAMAP-Rule" id="MF_00061"/>
    </source>
</evidence>
<dbReference type="AlphaFoldDB" id="A0A0R2JBT2"/>
<dbReference type="NCBIfam" id="TIGR00154">
    <property type="entry name" value="ispE"/>
    <property type="match status" value="1"/>
</dbReference>
<dbReference type="InterPro" id="IPR004424">
    <property type="entry name" value="IspE"/>
</dbReference>
<dbReference type="InterPro" id="IPR020568">
    <property type="entry name" value="Ribosomal_Su5_D2-typ_SF"/>
</dbReference>
<keyword evidence="13" id="KW-1185">Reference proteome</keyword>
<dbReference type="UniPathway" id="UPA00056">
    <property type="reaction ID" value="UER00094"/>
</dbReference>
<dbReference type="PANTHER" id="PTHR43527">
    <property type="entry name" value="4-DIPHOSPHOCYTIDYL-2-C-METHYL-D-ERYTHRITOL KINASE, CHLOROPLASTIC"/>
    <property type="match status" value="1"/>
</dbReference>
<organism evidence="12 13">
    <name type="scientific">Weissella kandleri</name>
    <dbReference type="NCBI Taxonomy" id="1616"/>
    <lineage>
        <taxon>Bacteria</taxon>
        <taxon>Bacillati</taxon>
        <taxon>Bacillota</taxon>
        <taxon>Bacilli</taxon>
        <taxon>Lactobacillales</taxon>
        <taxon>Lactobacillaceae</taxon>
        <taxon>Weissella</taxon>
    </lineage>
</organism>
<dbReference type="Proteomes" id="UP000051655">
    <property type="component" value="Unassembled WGS sequence"/>
</dbReference>
<dbReference type="SUPFAM" id="SSF54211">
    <property type="entry name" value="Ribosomal protein S5 domain 2-like"/>
    <property type="match status" value="1"/>
</dbReference>
<dbReference type="EC" id="2.7.1.148" evidence="2 9"/>
<comment type="similarity">
    <text evidence="1 9">Belongs to the GHMP kinase family. IspE subfamily.</text>
</comment>
<evidence type="ECO:0000256" key="5">
    <source>
        <dbReference type="ARBA" id="ARBA00022741"/>
    </source>
</evidence>
<sequence>MEVLEQAYAKLNLTLDTPFIHSNGQQEWDMLMVAIDLADTVTVKTTSQHSKIIVESTSGLLPVNERNLAYQAAEMMQKCAEQTEGIEIHIQKRIPIAAGLGGGSADAAAVMRALNRIWQLNYSEAYLAQLALTIDADAPFCIYSRPSRVMGRGERVLPLEQKMPALHFVIAKPDISVSTPKLLRVVDYQTLQHGEMAKVMQATQTSDYKGLVQSMYNVLEPVTAHQFPAILRIKNKMLQFGADGAQMSGTGPTVFGVTQKASRAKHIYNGIKGFVSETYLVGLAK</sequence>
<keyword evidence="6 9" id="KW-0418">Kinase</keyword>
<feature type="domain" description="GHMP kinase C-terminal" evidence="11">
    <location>
        <begin position="201"/>
        <end position="271"/>
    </location>
</feature>
<dbReference type="HAMAP" id="MF_00061">
    <property type="entry name" value="IspE"/>
    <property type="match status" value="1"/>
</dbReference>
<evidence type="ECO:0000313" key="13">
    <source>
        <dbReference type="Proteomes" id="UP000051655"/>
    </source>
</evidence>